<keyword evidence="12" id="KW-1185">Reference proteome</keyword>
<feature type="compositionally biased region" description="Polar residues" evidence="8">
    <location>
        <begin position="128"/>
        <end position="141"/>
    </location>
</feature>
<dbReference type="PIRSF" id="PIRSF001500">
    <property type="entry name" value="Chor_mut_pdt_Ppr"/>
    <property type="match status" value="1"/>
</dbReference>
<sequence length="343" mass="37429">MESKKQVVAFLGPKASYTHQATTNIFPEASYKLIPQTSIKEIFATVQHCSSGFGVVPFENSSNGPVVFTLDLFADVHGQYPDILVSDEIYLPVHHCLLGRLSKTGSKEPPLQSPTTHSIASRALGESAVSTSGSVTPTQSAPRPAEPRVKPSHDLSHIKKLYSHPQTWGQCKIFLSTYLKNVEQQDVSSTSKAAELVAQDETGTSAAISSKIAAEMNGLSVLAEGMEDFEGNSTRFFILRRKEDVLDEADEAEAYKSLVSFTVDHTQPGALARCLGVFGQVGLNLTSINSRPVGSPWHYIFFVEFEGRIRKDGEGGAVNEALGELTKVAKEWRWLGSWKAWKG</sequence>
<reference evidence="11" key="1">
    <citation type="submission" date="2023-04" db="EMBL/GenBank/DDBJ databases">
        <title>Black Yeasts Isolated from many extreme environments.</title>
        <authorList>
            <person name="Coleine C."/>
            <person name="Stajich J.E."/>
            <person name="Selbmann L."/>
        </authorList>
    </citation>
    <scope>NUCLEOTIDE SEQUENCE</scope>
    <source>
        <strain evidence="11">CCFEE 5312</strain>
    </source>
</reference>
<comment type="caution">
    <text evidence="11">The sequence shown here is derived from an EMBL/GenBank/DDBJ whole genome shotgun (WGS) entry which is preliminary data.</text>
</comment>
<evidence type="ECO:0000256" key="8">
    <source>
        <dbReference type="SAM" id="MobiDB-lite"/>
    </source>
</evidence>
<dbReference type="Gene3D" id="3.30.70.260">
    <property type="match status" value="1"/>
</dbReference>
<dbReference type="InterPro" id="IPR008242">
    <property type="entry name" value="Chor_mutase/pphenate_deHydtase"/>
</dbReference>
<dbReference type="SUPFAM" id="SSF55021">
    <property type="entry name" value="ACT-like"/>
    <property type="match status" value="1"/>
</dbReference>
<keyword evidence="5" id="KW-0584">Phenylalanine biosynthesis</keyword>
<dbReference type="GO" id="GO:0005737">
    <property type="term" value="C:cytoplasm"/>
    <property type="evidence" value="ECO:0007669"/>
    <property type="project" value="TreeGrafter"/>
</dbReference>
<dbReference type="SUPFAM" id="SSF53850">
    <property type="entry name" value="Periplasmic binding protein-like II"/>
    <property type="match status" value="1"/>
</dbReference>
<evidence type="ECO:0000313" key="11">
    <source>
        <dbReference type="EMBL" id="KAK3047129.1"/>
    </source>
</evidence>
<dbReference type="EC" id="4.2.1.51" evidence="2"/>
<accession>A0AAJ0D669</accession>
<name>A0AAJ0D669_9PEZI</name>
<evidence type="ECO:0000256" key="4">
    <source>
        <dbReference type="ARBA" id="ARBA00023141"/>
    </source>
</evidence>
<evidence type="ECO:0000256" key="7">
    <source>
        <dbReference type="ARBA" id="ARBA00047848"/>
    </source>
</evidence>
<proteinExistence type="predicted"/>
<feature type="domain" description="ACT" evidence="10">
    <location>
        <begin position="259"/>
        <end position="337"/>
    </location>
</feature>
<feature type="region of interest" description="Disordered" evidence="8">
    <location>
        <begin position="126"/>
        <end position="151"/>
    </location>
</feature>
<dbReference type="PANTHER" id="PTHR21022:SF19">
    <property type="entry name" value="PREPHENATE DEHYDRATASE-RELATED"/>
    <property type="match status" value="1"/>
</dbReference>
<dbReference type="Pfam" id="PF00800">
    <property type="entry name" value="PDT"/>
    <property type="match status" value="2"/>
</dbReference>
<evidence type="ECO:0000259" key="10">
    <source>
        <dbReference type="PROSITE" id="PS51671"/>
    </source>
</evidence>
<dbReference type="PROSITE" id="PS51671">
    <property type="entry name" value="ACT"/>
    <property type="match status" value="1"/>
</dbReference>
<dbReference type="PANTHER" id="PTHR21022">
    <property type="entry name" value="PREPHENATE DEHYDRATASE P PROTEIN"/>
    <property type="match status" value="1"/>
</dbReference>
<dbReference type="PROSITE" id="PS51171">
    <property type="entry name" value="PREPHENATE_DEHYDR_3"/>
    <property type="match status" value="1"/>
</dbReference>
<evidence type="ECO:0000256" key="6">
    <source>
        <dbReference type="ARBA" id="ARBA00023239"/>
    </source>
</evidence>
<dbReference type="FunFam" id="3.40.190.10:FF:000034">
    <property type="entry name" value="Chorismate mutase/prephenate dehydratase"/>
    <property type="match status" value="1"/>
</dbReference>
<keyword evidence="3" id="KW-0028">Amino-acid biosynthesis</keyword>
<evidence type="ECO:0000259" key="9">
    <source>
        <dbReference type="PROSITE" id="PS51171"/>
    </source>
</evidence>
<dbReference type="InterPro" id="IPR045865">
    <property type="entry name" value="ACT-like_dom_sf"/>
</dbReference>
<dbReference type="CDD" id="cd04905">
    <property type="entry name" value="ACT_CM-PDT"/>
    <property type="match status" value="1"/>
</dbReference>
<comment type="pathway">
    <text evidence="1">Amino-acid biosynthesis; L-phenylalanine biosynthesis; phenylpyruvate from prephenate: step 1/1.</text>
</comment>
<dbReference type="GO" id="GO:0004664">
    <property type="term" value="F:prephenate dehydratase activity"/>
    <property type="evidence" value="ECO:0007669"/>
    <property type="project" value="UniProtKB-EC"/>
</dbReference>
<keyword evidence="4" id="KW-0057">Aromatic amino acid biosynthesis</keyword>
<dbReference type="GO" id="GO:0009094">
    <property type="term" value="P:L-phenylalanine biosynthetic process"/>
    <property type="evidence" value="ECO:0007669"/>
    <property type="project" value="UniProtKB-KW"/>
</dbReference>
<evidence type="ECO:0000256" key="5">
    <source>
        <dbReference type="ARBA" id="ARBA00023222"/>
    </source>
</evidence>
<comment type="catalytic activity">
    <reaction evidence="7">
        <text>prephenate + H(+) = 3-phenylpyruvate + CO2 + H2O</text>
        <dbReference type="Rhea" id="RHEA:21648"/>
        <dbReference type="ChEBI" id="CHEBI:15377"/>
        <dbReference type="ChEBI" id="CHEBI:15378"/>
        <dbReference type="ChEBI" id="CHEBI:16526"/>
        <dbReference type="ChEBI" id="CHEBI:18005"/>
        <dbReference type="ChEBI" id="CHEBI:29934"/>
        <dbReference type="EC" id="4.2.1.51"/>
    </reaction>
</comment>
<dbReference type="EMBL" id="JAWDJX010000068">
    <property type="protein sequence ID" value="KAK3047129.1"/>
    <property type="molecule type" value="Genomic_DNA"/>
</dbReference>
<dbReference type="InterPro" id="IPR001086">
    <property type="entry name" value="Preph_deHydtase"/>
</dbReference>
<dbReference type="Proteomes" id="UP001271007">
    <property type="component" value="Unassembled WGS sequence"/>
</dbReference>
<evidence type="ECO:0000256" key="2">
    <source>
        <dbReference type="ARBA" id="ARBA00013147"/>
    </source>
</evidence>
<gene>
    <name evidence="11" type="primary">PHA2</name>
    <name evidence="11" type="ORF">LTR09_011461</name>
</gene>
<keyword evidence="6 11" id="KW-0456">Lyase</keyword>
<dbReference type="AlphaFoldDB" id="A0AAJ0D669"/>
<evidence type="ECO:0000256" key="1">
    <source>
        <dbReference type="ARBA" id="ARBA00004741"/>
    </source>
</evidence>
<dbReference type="Gene3D" id="3.40.190.10">
    <property type="entry name" value="Periplasmic binding protein-like II"/>
    <property type="match status" value="2"/>
</dbReference>
<feature type="domain" description="Prephenate dehydratase" evidence="9">
    <location>
        <begin position="7"/>
        <end position="241"/>
    </location>
</feature>
<dbReference type="CDD" id="cd13532">
    <property type="entry name" value="PBP2_PDT_like"/>
    <property type="match status" value="1"/>
</dbReference>
<organism evidence="11 12">
    <name type="scientific">Extremus antarcticus</name>
    <dbReference type="NCBI Taxonomy" id="702011"/>
    <lineage>
        <taxon>Eukaryota</taxon>
        <taxon>Fungi</taxon>
        <taxon>Dikarya</taxon>
        <taxon>Ascomycota</taxon>
        <taxon>Pezizomycotina</taxon>
        <taxon>Dothideomycetes</taxon>
        <taxon>Dothideomycetidae</taxon>
        <taxon>Mycosphaerellales</taxon>
        <taxon>Extremaceae</taxon>
        <taxon>Extremus</taxon>
    </lineage>
</organism>
<evidence type="ECO:0000256" key="3">
    <source>
        <dbReference type="ARBA" id="ARBA00022605"/>
    </source>
</evidence>
<evidence type="ECO:0000313" key="12">
    <source>
        <dbReference type="Proteomes" id="UP001271007"/>
    </source>
</evidence>
<protein>
    <recommendedName>
        <fullName evidence="2">prephenate dehydratase</fullName>
        <ecNumber evidence="2">4.2.1.51</ecNumber>
    </recommendedName>
</protein>
<dbReference type="InterPro" id="IPR002912">
    <property type="entry name" value="ACT_dom"/>
</dbReference>